<proteinExistence type="predicted"/>
<dbReference type="Proteomes" id="UP000013909">
    <property type="component" value="Unassembled WGS sequence"/>
</dbReference>
<reference evidence="1 2" key="1">
    <citation type="submission" date="2013-02" db="EMBL/GenBank/DDBJ databases">
        <title>A novel strain isolated from Lonar lake, Maharashtra, India.</title>
        <authorList>
            <person name="Singh A."/>
        </authorList>
    </citation>
    <scope>NUCLEOTIDE SEQUENCE [LARGE SCALE GENOMIC DNA]</scope>
    <source>
        <strain evidence="1 2">AK24</strain>
    </source>
</reference>
<accession>R7ZSV6</accession>
<sequence length="38" mass="4607">MYFAFKNKNSMVPKILKIVTIPNLRLEYFYPEIRENSV</sequence>
<evidence type="ECO:0000313" key="1">
    <source>
        <dbReference type="EMBL" id="EON77220.1"/>
    </source>
</evidence>
<evidence type="ECO:0000313" key="2">
    <source>
        <dbReference type="Proteomes" id="UP000013909"/>
    </source>
</evidence>
<name>R7ZSV6_9BACT</name>
<comment type="caution">
    <text evidence="1">The sequence shown here is derived from an EMBL/GenBank/DDBJ whole genome shotgun (WGS) entry which is preliminary data.</text>
</comment>
<dbReference type="AlphaFoldDB" id="R7ZSV6"/>
<organism evidence="1 2">
    <name type="scientific">Lunatimonas lonarensis</name>
    <dbReference type="NCBI Taxonomy" id="1232681"/>
    <lineage>
        <taxon>Bacteria</taxon>
        <taxon>Pseudomonadati</taxon>
        <taxon>Bacteroidota</taxon>
        <taxon>Cytophagia</taxon>
        <taxon>Cytophagales</taxon>
        <taxon>Cyclobacteriaceae</taxon>
    </lineage>
</organism>
<gene>
    <name evidence="1" type="ORF">ADIS_2300</name>
</gene>
<dbReference type="EMBL" id="AQHR01000061">
    <property type="protein sequence ID" value="EON77220.1"/>
    <property type="molecule type" value="Genomic_DNA"/>
</dbReference>
<protein>
    <submittedName>
        <fullName evidence="1">Uncharacterized protein</fullName>
    </submittedName>
</protein>
<dbReference type="STRING" id="1232681.ADIS_2300"/>
<keyword evidence="2" id="KW-1185">Reference proteome</keyword>